<dbReference type="PANTHER" id="PTHR14969">
    <property type="entry name" value="SPHINGOSINE-1-PHOSPHATE PHOSPHOHYDROLASE"/>
    <property type="match status" value="1"/>
</dbReference>
<dbReference type="SMART" id="SM00014">
    <property type="entry name" value="acidPPc"/>
    <property type="match status" value="1"/>
</dbReference>
<organism evidence="4 5">
    <name type="scientific">Halopolyspora algeriensis</name>
    <dbReference type="NCBI Taxonomy" id="1500506"/>
    <lineage>
        <taxon>Bacteria</taxon>
        <taxon>Bacillati</taxon>
        <taxon>Actinomycetota</taxon>
        <taxon>Actinomycetes</taxon>
        <taxon>Actinomycetes incertae sedis</taxon>
        <taxon>Halopolyspora</taxon>
    </lineage>
</organism>
<feature type="transmembrane region" description="Helical" evidence="2">
    <location>
        <begin position="39"/>
        <end position="62"/>
    </location>
</feature>
<proteinExistence type="predicted"/>
<feature type="transmembrane region" description="Helical" evidence="2">
    <location>
        <begin position="202"/>
        <end position="223"/>
    </location>
</feature>
<feature type="transmembrane region" description="Helical" evidence="2">
    <location>
        <begin position="229"/>
        <end position="248"/>
    </location>
</feature>
<keyword evidence="2" id="KW-0812">Transmembrane</keyword>
<dbReference type="Pfam" id="PF01569">
    <property type="entry name" value="PAP2"/>
    <property type="match status" value="1"/>
</dbReference>
<feature type="transmembrane region" description="Helical" evidence="2">
    <location>
        <begin position="92"/>
        <end position="121"/>
    </location>
</feature>
<accession>A0A368VHH8</accession>
<keyword evidence="2" id="KW-1133">Transmembrane helix</keyword>
<dbReference type="InterPro" id="IPR036938">
    <property type="entry name" value="PAP2/HPO_sf"/>
</dbReference>
<evidence type="ECO:0000256" key="2">
    <source>
        <dbReference type="SAM" id="Phobius"/>
    </source>
</evidence>
<evidence type="ECO:0000256" key="1">
    <source>
        <dbReference type="SAM" id="MobiDB-lite"/>
    </source>
</evidence>
<protein>
    <submittedName>
        <fullName evidence="4">Undecaprenyl-diphosphatase</fullName>
    </submittedName>
</protein>
<keyword evidence="2" id="KW-0472">Membrane</keyword>
<feature type="transmembrane region" description="Helical" evidence="2">
    <location>
        <begin position="130"/>
        <end position="152"/>
    </location>
</feature>
<gene>
    <name evidence="4" type="ORF">DFQ14_1185</name>
</gene>
<feature type="region of interest" description="Disordered" evidence="1">
    <location>
        <begin position="1"/>
        <end position="30"/>
    </location>
</feature>
<dbReference type="EMBL" id="QPJC01000018">
    <property type="protein sequence ID" value="RCW39114.1"/>
    <property type="molecule type" value="Genomic_DNA"/>
</dbReference>
<sequence>MASTGDSEHKHDPRNRPEHIEGGGRPEGREEHATVRDLVAVYPWLPPVFGLILVALGAWAFAEITEQVYQHGPLLALDERLLERIATLRTPVLVGVFGVVTYAGDSLVVLPVAAITGILLVRPMRSWTPLLLLAATSVGAYLTVFLIKLLIARPRPIPAPNAATEDSFAFPSGHSAHSAAVYLMIAILLLRLLHSWWGRTTVLAATLLIVVITGISRLVLGVHSPSDVLAGWILGASLTVLLVSLWRLSSYLPPLMTYLVRHARR</sequence>
<dbReference type="AlphaFoldDB" id="A0A368VHH8"/>
<evidence type="ECO:0000313" key="5">
    <source>
        <dbReference type="Proteomes" id="UP000253495"/>
    </source>
</evidence>
<dbReference type="Proteomes" id="UP000253495">
    <property type="component" value="Unassembled WGS sequence"/>
</dbReference>
<reference evidence="4 5" key="1">
    <citation type="submission" date="2018-07" db="EMBL/GenBank/DDBJ databases">
        <title>Genomic Encyclopedia of Type Strains, Phase III (KMG-III): the genomes of soil and plant-associated and newly described type strains.</title>
        <authorList>
            <person name="Whitman W."/>
        </authorList>
    </citation>
    <scope>NUCLEOTIDE SEQUENCE [LARGE SCALE GENOMIC DNA]</scope>
    <source>
        <strain evidence="4 5">CECT 8575</strain>
    </source>
</reference>
<dbReference type="SUPFAM" id="SSF48317">
    <property type="entry name" value="Acid phosphatase/Vanadium-dependent haloperoxidase"/>
    <property type="match status" value="1"/>
</dbReference>
<keyword evidence="5" id="KW-1185">Reference proteome</keyword>
<evidence type="ECO:0000313" key="4">
    <source>
        <dbReference type="EMBL" id="RCW39114.1"/>
    </source>
</evidence>
<dbReference type="RefSeq" id="WP_114454884.1">
    <property type="nucleotide sequence ID" value="NZ_QPJC01000018.1"/>
</dbReference>
<dbReference type="OrthoDB" id="5289372at2"/>
<dbReference type="Gene3D" id="1.20.144.10">
    <property type="entry name" value="Phosphatidic acid phosphatase type 2/haloperoxidase"/>
    <property type="match status" value="1"/>
</dbReference>
<dbReference type="InterPro" id="IPR000326">
    <property type="entry name" value="PAP2/HPO"/>
</dbReference>
<evidence type="ECO:0000259" key="3">
    <source>
        <dbReference type="SMART" id="SM00014"/>
    </source>
</evidence>
<name>A0A368VHH8_9ACTN</name>
<feature type="domain" description="Phosphatidic acid phosphatase type 2/haloperoxidase" evidence="3">
    <location>
        <begin position="130"/>
        <end position="243"/>
    </location>
</feature>
<dbReference type="CDD" id="cd03392">
    <property type="entry name" value="PAP2_like_2"/>
    <property type="match status" value="1"/>
</dbReference>
<feature type="transmembrane region" description="Helical" evidence="2">
    <location>
        <begin position="172"/>
        <end position="190"/>
    </location>
</feature>
<comment type="caution">
    <text evidence="4">The sequence shown here is derived from an EMBL/GenBank/DDBJ whole genome shotgun (WGS) entry which is preliminary data.</text>
</comment>
<dbReference type="PANTHER" id="PTHR14969:SF13">
    <property type="entry name" value="AT30094P"/>
    <property type="match status" value="1"/>
</dbReference>